<keyword evidence="6" id="KW-1185">Reference proteome</keyword>
<name>A0ABN0RG20_9LIST</name>
<evidence type="ECO:0000256" key="2">
    <source>
        <dbReference type="ARBA" id="ARBA00022801"/>
    </source>
</evidence>
<dbReference type="EMBL" id="AODF01000010">
    <property type="protein sequence ID" value="EUJ32716.1"/>
    <property type="molecule type" value="Genomic_DNA"/>
</dbReference>
<protein>
    <submittedName>
        <fullName evidence="5">Low molecular weight phosphotyrosine protein phosphatase</fullName>
    </submittedName>
</protein>
<evidence type="ECO:0000256" key="3">
    <source>
        <dbReference type="ARBA" id="ARBA00022912"/>
    </source>
</evidence>
<accession>A0ABN0RG20</accession>
<gene>
    <name evidence="5" type="ORF">MFLO_06384</name>
</gene>
<keyword evidence="3" id="KW-0904">Protein phosphatase</keyword>
<proteinExistence type="inferred from homology"/>
<dbReference type="InterPro" id="IPR017867">
    <property type="entry name" value="Tyr_phospatase_low_mol_wt"/>
</dbReference>
<comment type="caution">
    <text evidence="5">The sequence shown here is derived from an EMBL/GenBank/DDBJ whole genome shotgun (WGS) entry which is preliminary data.</text>
</comment>
<evidence type="ECO:0000313" key="6">
    <source>
        <dbReference type="Proteomes" id="UP000019249"/>
    </source>
</evidence>
<comment type="similarity">
    <text evidence="1">Belongs to the low molecular weight phosphotyrosine protein phosphatase family.</text>
</comment>
<dbReference type="SUPFAM" id="SSF52788">
    <property type="entry name" value="Phosphotyrosine protein phosphatases I"/>
    <property type="match status" value="1"/>
</dbReference>
<dbReference type="PANTHER" id="PTHR11717">
    <property type="entry name" value="LOW MOLECULAR WEIGHT PROTEIN TYROSINE PHOSPHATASE"/>
    <property type="match status" value="1"/>
</dbReference>
<dbReference type="InterPro" id="IPR050438">
    <property type="entry name" value="LMW_PTPase"/>
</dbReference>
<keyword evidence="2" id="KW-0378">Hydrolase</keyword>
<dbReference type="Pfam" id="PF01451">
    <property type="entry name" value="LMWPc"/>
    <property type="match status" value="1"/>
</dbReference>
<evidence type="ECO:0000259" key="4">
    <source>
        <dbReference type="SMART" id="SM00226"/>
    </source>
</evidence>
<dbReference type="SMART" id="SM00226">
    <property type="entry name" value="LMWPc"/>
    <property type="match status" value="1"/>
</dbReference>
<dbReference type="InterPro" id="IPR036196">
    <property type="entry name" value="Ptyr_pPase_sf"/>
</dbReference>
<evidence type="ECO:0000256" key="1">
    <source>
        <dbReference type="ARBA" id="ARBA00011063"/>
    </source>
</evidence>
<dbReference type="RefSeq" id="WP_036096943.1">
    <property type="nucleotide sequence ID" value="NZ_AODF01000010.1"/>
</dbReference>
<dbReference type="PRINTS" id="PR00719">
    <property type="entry name" value="LMWPTPASE"/>
</dbReference>
<dbReference type="InterPro" id="IPR023485">
    <property type="entry name" value="Ptyr_pPase"/>
</dbReference>
<feature type="domain" description="Phosphotyrosine protein phosphatase I" evidence="4">
    <location>
        <begin position="1"/>
        <end position="133"/>
    </location>
</feature>
<dbReference type="Proteomes" id="UP000019249">
    <property type="component" value="Unassembled WGS sequence"/>
</dbReference>
<organism evidence="5 6">
    <name type="scientific">Listeria floridensis FSL S10-1187</name>
    <dbReference type="NCBI Taxonomy" id="1265817"/>
    <lineage>
        <taxon>Bacteria</taxon>
        <taxon>Bacillati</taxon>
        <taxon>Bacillota</taxon>
        <taxon>Bacilli</taxon>
        <taxon>Bacillales</taxon>
        <taxon>Listeriaceae</taxon>
        <taxon>Listeria</taxon>
    </lineage>
</organism>
<reference evidence="5 6" key="1">
    <citation type="journal article" date="2014" name="Int. J. Syst. Evol. Microbiol.">
        <title>Listeria floridensis sp. nov., Listeria aquatica sp. nov., Listeria cornellensis sp. nov., Listeria riparia sp. nov. and Listeria grandensis sp. nov., from agricultural and natural environments.</title>
        <authorList>
            <person name="den Bakker H.C."/>
            <person name="Warchocki S."/>
            <person name="Wright E.M."/>
            <person name="Allred A.F."/>
            <person name="Ahlstrom C."/>
            <person name="Manuel C.S."/>
            <person name="Stasiewicz M.J."/>
            <person name="Burrell A."/>
            <person name="Roof S."/>
            <person name="Strawn L."/>
            <person name="Fortes E.D."/>
            <person name="Nightingale K.K."/>
            <person name="Kephart D."/>
            <person name="Wiedmann M."/>
        </authorList>
    </citation>
    <scope>NUCLEOTIDE SEQUENCE [LARGE SCALE GENOMIC DNA]</scope>
    <source>
        <strain evidence="5 6">FSL S10-1187</strain>
    </source>
</reference>
<dbReference type="PANTHER" id="PTHR11717:SF31">
    <property type="entry name" value="LOW MOLECULAR WEIGHT PROTEIN-TYROSINE-PHOSPHATASE ETP-RELATED"/>
    <property type="match status" value="1"/>
</dbReference>
<dbReference type="Gene3D" id="3.40.50.2300">
    <property type="match status" value="1"/>
</dbReference>
<sequence>MNILFVCTGNTCRSPLAEGILKSIRPDLNVRSRGIAAHTGEAISDWAGQILLENGIELAHSAMLLTEGDIDWANQIFVMTSEQLALLGTLFPEKKRKIDLIAQDGSNIADPFLGGRVEYQATFDALKTALRERFE</sequence>
<evidence type="ECO:0000313" key="5">
    <source>
        <dbReference type="EMBL" id="EUJ32716.1"/>
    </source>
</evidence>